<dbReference type="Proteomes" id="UP001300502">
    <property type="component" value="Unassembled WGS sequence"/>
</dbReference>
<feature type="compositionally biased region" description="Polar residues" evidence="1">
    <location>
        <begin position="102"/>
        <end position="115"/>
    </location>
</feature>
<protein>
    <submittedName>
        <fullName evidence="2">Uncharacterized protein</fullName>
    </submittedName>
</protein>
<gene>
    <name evidence="2" type="ORF">GAYE_PCTG75G1604</name>
</gene>
<name>A0AAV9I8S7_9RHOD</name>
<dbReference type="AlphaFoldDB" id="A0AAV9I8S7"/>
<sequence>MCLVQHYIDENGISYYGFDAFWRWLLDGCPKRPSEEEVLRRSRKSGQFGPRSSAASTQQGRAPSTDMSAWNAMAEDYYPRRKNQRATDQVEMVPNLQKPGTEHQQPLLNQGDENV</sequence>
<evidence type="ECO:0000313" key="2">
    <source>
        <dbReference type="EMBL" id="KAK4523708.1"/>
    </source>
</evidence>
<keyword evidence="3" id="KW-1185">Reference proteome</keyword>
<comment type="caution">
    <text evidence="2">The sequence shown here is derived from an EMBL/GenBank/DDBJ whole genome shotgun (WGS) entry which is preliminary data.</text>
</comment>
<evidence type="ECO:0000313" key="3">
    <source>
        <dbReference type="Proteomes" id="UP001300502"/>
    </source>
</evidence>
<evidence type="ECO:0000256" key="1">
    <source>
        <dbReference type="SAM" id="MobiDB-lite"/>
    </source>
</evidence>
<reference evidence="2 3" key="1">
    <citation type="submission" date="2022-07" db="EMBL/GenBank/DDBJ databases">
        <title>Genome-wide signatures of adaptation to extreme environments.</title>
        <authorList>
            <person name="Cho C.H."/>
            <person name="Yoon H.S."/>
        </authorList>
    </citation>
    <scope>NUCLEOTIDE SEQUENCE [LARGE SCALE GENOMIC DNA]</scope>
    <source>
        <strain evidence="2 3">108.79 E11</strain>
    </source>
</reference>
<feature type="region of interest" description="Disordered" evidence="1">
    <location>
        <begin position="35"/>
        <end position="115"/>
    </location>
</feature>
<dbReference type="EMBL" id="JANCYU010000019">
    <property type="protein sequence ID" value="KAK4523708.1"/>
    <property type="molecule type" value="Genomic_DNA"/>
</dbReference>
<proteinExistence type="predicted"/>
<accession>A0AAV9I8S7</accession>
<feature type="compositionally biased region" description="Polar residues" evidence="1">
    <location>
        <begin position="53"/>
        <end position="68"/>
    </location>
</feature>
<organism evidence="2 3">
    <name type="scientific">Galdieria yellowstonensis</name>
    <dbReference type="NCBI Taxonomy" id="3028027"/>
    <lineage>
        <taxon>Eukaryota</taxon>
        <taxon>Rhodophyta</taxon>
        <taxon>Bangiophyceae</taxon>
        <taxon>Galdieriales</taxon>
        <taxon>Galdieriaceae</taxon>
        <taxon>Galdieria</taxon>
    </lineage>
</organism>